<dbReference type="Gene3D" id="3.40.50.300">
    <property type="entry name" value="P-loop containing nucleotide triphosphate hydrolases"/>
    <property type="match status" value="1"/>
</dbReference>
<dbReference type="PANTHER" id="PTHR22845">
    <property type="entry name" value="APOPTOTIC PROTEASE-ACTIVATING FACTOR 1"/>
    <property type="match status" value="1"/>
</dbReference>
<dbReference type="PROSITE" id="PS50209">
    <property type="entry name" value="CARD"/>
    <property type="match status" value="1"/>
</dbReference>
<dbReference type="SUPFAM" id="SSF47986">
    <property type="entry name" value="DEATH domain"/>
    <property type="match status" value="1"/>
</dbReference>
<keyword evidence="4" id="KW-1185">Reference proteome</keyword>
<evidence type="ECO:0000313" key="4">
    <source>
        <dbReference type="Proteomes" id="UP000728185"/>
    </source>
</evidence>
<dbReference type="SUPFAM" id="SSF52540">
    <property type="entry name" value="P-loop containing nucleoside triphosphate hydrolases"/>
    <property type="match status" value="1"/>
</dbReference>
<dbReference type="Gene3D" id="1.10.533.10">
    <property type="entry name" value="Death Domain, Fas"/>
    <property type="match status" value="1"/>
</dbReference>
<dbReference type="CDD" id="cd01671">
    <property type="entry name" value="CARD"/>
    <property type="match status" value="1"/>
</dbReference>
<protein>
    <submittedName>
        <fullName evidence="3">Apoptotic protease-activating factor 1</fullName>
    </submittedName>
</protein>
<organism evidence="3 4">
    <name type="scientific">Fasciolopsis buskii</name>
    <dbReference type="NCBI Taxonomy" id="27845"/>
    <lineage>
        <taxon>Eukaryota</taxon>
        <taxon>Metazoa</taxon>
        <taxon>Spiralia</taxon>
        <taxon>Lophotrochozoa</taxon>
        <taxon>Platyhelminthes</taxon>
        <taxon>Trematoda</taxon>
        <taxon>Digenea</taxon>
        <taxon>Plagiorchiida</taxon>
        <taxon>Echinostomata</taxon>
        <taxon>Echinostomatoidea</taxon>
        <taxon>Fasciolidae</taxon>
        <taxon>Fasciolopsis</taxon>
    </lineage>
</organism>
<dbReference type="GO" id="GO:0008233">
    <property type="term" value="F:peptidase activity"/>
    <property type="evidence" value="ECO:0007669"/>
    <property type="project" value="UniProtKB-KW"/>
</dbReference>
<dbReference type="EMBL" id="LUCM01003597">
    <property type="protein sequence ID" value="KAA0195592.1"/>
    <property type="molecule type" value="Genomic_DNA"/>
</dbReference>
<dbReference type="InterPro" id="IPR001315">
    <property type="entry name" value="CARD"/>
</dbReference>
<dbReference type="GO" id="GO:0005829">
    <property type="term" value="C:cytosol"/>
    <property type="evidence" value="ECO:0007669"/>
    <property type="project" value="UniProtKB-ARBA"/>
</dbReference>
<keyword evidence="3" id="KW-0378">Hydrolase</keyword>
<evidence type="ECO:0000259" key="2">
    <source>
        <dbReference type="PROSITE" id="PS50209"/>
    </source>
</evidence>
<dbReference type="PANTHER" id="PTHR22845:SF5">
    <property type="entry name" value="APOPTOTIC PROTEASE-ACTIVATING FACTOR 1"/>
    <property type="match status" value="1"/>
</dbReference>
<evidence type="ECO:0000313" key="3">
    <source>
        <dbReference type="EMBL" id="KAA0195592.1"/>
    </source>
</evidence>
<dbReference type="GO" id="GO:0043531">
    <property type="term" value="F:ADP binding"/>
    <property type="evidence" value="ECO:0007669"/>
    <property type="project" value="InterPro"/>
</dbReference>
<dbReference type="GO" id="GO:0042981">
    <property type="term" value="P:regulation of apoptotic process"/>
    <property type="evidence" value="ECO:0007669"/>
    <property type="project" value="InterPro"/>
</dbReference>
<dbReference type="GO" id="GO:0006508">
    <property type="term" value="P:proteolysis"/>
    <property type="evidence" value="ECO:0007669"/>
    <property type="project" value="UniProtKB-KW"/>
</dbReference>
<accession>A0A8E0S1T3</accession>
<feature type="region of interest" description="Disordered" evidence="1">
    <location>
        <begin position="269"/>
        <end position="297"/>
    </location>
</feature>
<dbReference type="Pfam" id="PF00619">
    <property type="entry name" value="CARD"/>
    <property type="match status" value="1"/>
</dbReference>
<reference evidence="3" key="1">
    <citation type="submission" date="2019-05" db="EMBL/GenBank/DDBJ databases">
        <title>Annotation for the trematode Fasciolopsis buski.</title>
        <authorList>
            <person name="Choi Y.-J."/>
        </authorList>
    </citation>
    <scope>NUCLEOTIDE SEQUENCE</scope>
    <source>
        <strain evidence="3">HT</strain>
        <tissue evidence="3">Whole worm</tissue>
    </source>
</reference>
<evidence type="ECO:0000256" key="1">
    <source>
        <dbReference type="SAM" id="MobiDB-lite"/>
    </source>
</evidence>
<gene>
    <name evidence="3" type="ORF">FBUS_05874</name>
</gene>
<dbReference type="AlphaFoldDB" id="A0A8E0S1T3"/>
<dbReference type="OrthoDB" id="6093024at2759"/>
<name>A0A8E0S1T3_9TREM</name>
<comment type="caution">
    <text evidence="3">The sequence shown here is derived from an EMBL/GenBank/DDBJ whole genome shotgun (WGS) entry which is preliminary data.</text>
</comment>
<proteinExistence type="predicted"/>
<feature type="domain" description="CARD" evidence="2">
    <location>
        <begin position="1"/>
        <end position="90"/>
    </location>
</feature>
<dbReference type="GO" id="GO:0006915">
    <property type="term" value="P:apoptotic process"/>
    <property type="evidence" value="ECO:0007669"/>
    <property type="project" value="UniProtKB-ARBA"/>
</dbReference>
<keyword evidence="3" id="KW-0645">Protease</keyword>
<sequence>MESPESYALRICGPKILQNLYVSDVLDQLIADSWLTESDCELINAEKTSTDRCRKLLEYLRRMPPEGIRCFLNALEESKPWLAEYIRLQQKDQSSHSKRHERTVSNLREALINGAVPDNPTRFVHRPTLTESLSGCLRDLASRFRVQSSQPKCATNICDIMASTNLEEPSLTSSVRNHPPPTNAWLLVHGPPGCGKTVLCTSTLRDHAFSVIQYFPGGVVWMRVGPLMESVPNLSPSEASVQSADAKKRQLISFVDRLERRLAHLTRSTTADYNSTDGSTHVMRNSSPPLSNLDESSERLRRTLIRRQERPSWGPTENDSLSTSLLLIVLDDVWDVEVGQVLSSMPAAFMVTSRDQSVLSRVAGKFNLHEDLTDVEAAQLLSAWSNLPTANLLAENSQSEVDSDLHHLVPLCRGSPLAVNVVGNLLLTQPHRVSDYLCNPKGAEPEFIDWVALSWPSAYGYDSVFQILLSISPVALRPPHNARFAHSHLIFESGFSL</sequence>
<dbReference type="InterPro" id="IPR027417">
    <property type="entry name" value="P-loop_NTPase"/>
</dbReference>
<dbReference type="InterPro" id="IPR011029">
    <property type="entry name" value="DEATH-like_dom_sf"/>
</dbReference>
<dbReference type="Proteomes" id="UP000728185">
    <property type="component" value="Unassembled WGS sequence"/>
</dbReference>
<feature type="compositionally biased region" description="Polar residues" evidence="1">
    <location>
        <begin position="269"/>
        <end position="294"/>
    </location>
</feature>